<reference evidence="1 2" key="1">
    <citation type="submission" date="2024-10" db="EMBL/GenBank/DDBJ databases">
        <title>Updated reference genomes for cyclostephanoid diatoms.</title>
        <authorList>
            <person name="Roberts W.R."/>
            <person name="Alverson A.J."/>
        </authorList>
    </citation>
    <scope>NUCLEOTIDE SEQUENCE [LARGE SCALE GENOMIC DNA]</scope>
    <source>
        <strain evidence="1 2">AJA010-31</strain>
    </source>
</reference>
<organism evidence="1 2">
    <name type="scientific">Cyclotella atomus</name>
    <dbReference type="NCBI Taxonomy" id="382360"/>
    <lineage>
        <taxon>Eukaryota</taxon>
        <taxon>Sar</taxon>
        <taxon>Stramenopiles</taxon>
        <taxon>Ochrophyta</taxon>
        <taxon>Bacillariophyta</taxon>
        <taxon>Coscinodiscophyceae</taxon>
        <taxon>Thalassiosirophycidae</taxon>
        <taxon>Stephanodiscales</taxon>
        <taxon>Stephanodiscaceae</taxon>
        <taxon>Cyclotella</taxon>
    </lineage>
</organism>
<comment type="caution">
    <text evidence="1">The sequence shown here is derived from an EMBL/GenBank/DDBJ whole genome shotgun (WGS) entry which is preliminary data.</text>
</comment>
<dbReference type="Proteomes" id="UP001530400">
    <property type="component" value="Unassembled WGS sequence"/>
</dbReference>
<dbReference type="EMBL" id="JALLPJ020001359">
    <property type="protein sequence ID" value="KAL3767752.1"/>
    <property type="molecule type" value="Genomic_DNA"/>
</dbReference>
<gene>
    <name evidence="1" type="ORF">ACHAWO_003149</name>
</gene>
<evidence type="ECO:0000313" key="2">
    <source>
        <dbReference type="Proteomes" id="UP001530400"/>
    </source>
</evidence>
<dbReference type="Gene3D" id="1.20.1050.10">
    <property type="match status" value="1"/>
</dbReference>
<sequence>MDVHLEKSEWAAKKPTTKHGVIPEMTLPNGAIITESTAMLRLVGEADEEDKLYPIGYVMKRLQIEQVLGLVADLTRAW</sequence>
<evidence type="ECO:0000313" key="1">
    <source>
        <dbReference type="EMBL" id="KAL3767752.1"/>
    </source>
</evidence>
<accession>A0ABD3MZN9</accession>
<keyword evidence="2" id="KW-1185">Reference proteome</keyword>
<dbReference type="Gene3D" id="3.40.30.10">
    <property type="entry name" value="Glutaredoxin"/>
    <property type="match status" value="1"/>
</dbReference>
<name>A0ABD3MZN9_9STRA</name>
<dbReference type="AlphaFoldDB" id="A0ABD3MZN9"/>
<proteinExistence type="predicted"/>
<protein>
    <submittedName>
        <fullName evidence="1">Uncharacterized protein</fullName>
    </submittedName>
</protein>